<organism evidence="2 3">
    <name type="scientific">Orbilia ellipsospora</name>
    <dbReference type="NCBI Taxonomy" id="2528407"/>
    <lineage>
        <taxon>Eukaryota</taxon>
        <taxon>Fungi</taxon>
        <taxon>Dikarya</taxon>
        <taxon>Ascomycota</taxon>
        <taxon>Pezizomycotina</taxon>
        <taxon>Orbiliomycetes</taxon>
        <taxon>Orbiliales</taxon>
        <taxon>Orbiliaceae</taxon>
        <taxon>Orbilia</taxon>
    </lineage>
</organism>
<dbReference type="Proteomes" id="UP001365542">
    <property type="component" value="Unassembled WGS sequence"/>
</dbReference>
<keyword evidence="1" id="KW-0812">Transmembrane</keyword>
<sequence length="158" mass="17301">MFGLKLAAIGQSLLDIILPPSLTRRGIVNTGLDGLLDVLGAIAHFAICVQIFHIVYGWYRDVTIRRSIERLRRAPAAIPSLIQTCRRPRFTRVVIADDVVDAIQFHQPSATVSGMMHVLPPGSHPPRSILGMSGPKMYLNGRVEAWADGKTGLGLVRL</sequence>
<evidence type="ECO:0000313" key="2">
    <source>
        <dbReference type="EMBL" id="KAK6544141.1"/>
    </source>
</evidence>
<evidence type="ECO:0000313" key="3">
    <source>
        <dbReference type="Proteomes" id="UP001365542"/>
    </source>
</evidence>
<keyword evidence="3" id="KW-1185">Reference proteome</keyword>
<dbReference type="AlphaFoldDB" id="A0AAV9XQA1"/>
<reference evidence="2 3" key="1">
    <citation type="submission" date="2019-10" db="EMBL/GenBank/DDBJ databases">
        <authorList>
            <person name="Palmer J.M."/>
        </authorList>
    </citation>
    <scope>NUCLEOTIDE SEQUENCE [LARGE SCALE GENOMIC DNA]</scope>
    <source>
        <strain evidence="2 3">TWF694</strain>
    </source>
</reference>
<evidence type="ECO:0000256" key="1">
    <source>
        <dbReference type="SAM" id="Phobius"/>
    </source>
</evidence>
<accession>A0AAV9XQA1</accession>
<name>A0AAV9XQA1_9PEZI</name>
<protein>
    <submittedName>
        <fullName evidence="2">Uncharacterized protein</fullName>
    </submittedName>
</protein>
<keyword evidence="1" id="KW-1133">Transmembrane helix</keyword>
<gene>
    <name evidence="2" type="ORF">TWF694_000848</name>
</gene>
<keyword evidence="1" id="KW-0472">Membrane</keyword>
<comment type="caution">
    <text evidence="2">The sequence shown here is derived from an EMBL/GenBank/DDBJ whole genome shotgun (WGS) entry which is preliminary data.</text>
</comment>
<feature type="transmembrane region" description="Helical" evidence="1">
    <location>
        <begin position="38"/>
        <end position="59"/>
    </location>
</feature>
<dbReference type="EMBL" id="JAVHJO010000001">
    <property type="protein sequence ID" value="KAK6544141.1"/>
    <property type="molecule type" value="Genomic_DNA"/>
</dbReference>
<proteinExistence type="predicted"/>